<evidence type="ECO:0000313" key="3">
    <source>
        <dbReference type="EMBL" id="KAJ7777213.1"/>
    </source>
</evidence>
<gene>
    <name evidence="3" type="ORF">B0H16DRAFT_1449329</name>
</gene>
<dbReference type="Proteomes" id="UP001215598">
    <property type="component" value="Unassembled WGS sequence"/>
</dbReference>
<feature type="signal peptide" evidence="2">
    <location>
        <begin position="1"/>
        <end position="23"/>
    </location>
</feature>
<feature type="compositionally biased region" description="Gly residues" evidence="1">
    <location>
        <begin position="57"/>
        <end position="84"/>
    </location>
</feature>
<organism evidence="3 4">
    <name type="scientific">Mycena metata</name>
    <dbReference type="NCBI Taxonomy" id="1033252"/>
    <lineage>
        <taxon>Eukaryota</taxon>
        <taxon>Fungi</taxon>
        <taxon>Dikarya</taxon>
        <taxon>Basidiomycota</taxon>
        <taxon>Agaricomycotina</taxon>
        <taxon>Agaricomycetes</taxon>
        <taxon>Agaricomycetidae</taxon>
        <taxon>Agaricales</taxon>
        <taxon>Marasmiineae</taxon>
        <taxon>Mycenaceae</taxon>
        <taxon>Mycena</taxon>
    </lineage>
</organism>
<name>A0AAD7K395_9AGAR</name>
<dbReference type="EMBL" id="JARKIB010000008">
    <property type="protein sequence ID" value="KAJ7777213.1"/>
    <property type="molecule type" value="Genomic_DNA"/>
</dbReference>
<feature type="compositionally biased region" description="Low complexity" evidence="1">
    <location>
        <begin position="124"/>
        <end position="133"/>
    </location>
</feature>
<feature type="region of interest" description="Disordered" evidence="1">
    <location>
        <begin position="124"/>
        <end position="146"/>
    </location>
</feature>
<evidence type="ECO:0000256" key="2">
    <source>
        <dbReference type="SAM" id="SignalP"/>
    </source>
</evidence>
<evidence type="ECO:0000313" key="4">
    <source>
        <dbReference type="Proteomes" id="UP001215598"/>
    </source>
</evidence>
<keyword evidence="4" id="KW-1185">Reference proteome</keyword>
<sequence length="417" mass="43937">MAVRTQALATLCILSCALLVAPSAYIEKKGALGRRDGYDQGGGYNQNGGYDHNGGYDQNGGYGNNNGNGSDGGGGGGGGDGHGGQNASEIILEYPDPERFCADYLGFTEPYATTQTVNATEALTTTTETSTETVDLGTETDTSTSVDGTDIVTQTVATTTETDSFTSTTTTYEYTAPAPPGSRRRRHAAARKRMQAAQKRDILPPRLRQFDDAEISAACSDIAMPQTEYQTATTVTVDETETDTFTTTSFVGPTTTTTTVNVITTTYTQDTSTTLFTTLTATTTSTTAVPTATLCAESRRIAQIGIASDGGTVAVFTHLDANHCCLKCFGDIIVDGAIPNCGAWQYNSVDGICEIASGAMGTETRFGCTQVGRYIVTDGDWQKYQCSIPDLCSVSDCLKFSLRGLDIGEGVIDGTQL</sequence>
<accession>A0AAD7K395</accession>
<keyword evidence="2" id="KW-0732">Signal</keyword>
<feature type="compositionally biased region" description="Low complexity" evidence="1">
    <location>
        <begin position="47"/>
        <end position="56"/>
    </location>
</feature>
<reference evidence="3" key="1">
    <citation type="submission" date="2023-03" db="EMBL/GenBank/DDBJ databases">
        <title>Massive genome expansion in bonnet fungi (Mycena s.s.) driven by repeated elements and novel gene families across ecological guilds.</title>
        <authorList>
            <consortium name="Lawrence Berkeley National Laboratory"/>
            <person name="Harder C.B."/>
            <person name="Miyauchi S."/>
            <person name="Viragh M."/>
            <person name="Kuo A."/>
            <person name="Thoen E."/>
            <person name="Andreopoulos B."/>
            <person name="Lu D."/>
            <person name="Skrede I."/>
            <person name="Drula E."/>
            <person name="Henrissat B."/>
            <person name="Morin E."/>
            <person name="Kohler A."/>
            <person name="Barry K."/>
            <person name="LaButti K."/>
            <person name="Morin E."/>
            <person name="Salamov A."/>
            <person name="Lipzen A."/>
            <person name="Mereny Z."/>
            <person name="Hegedus B."/>
            <person name="Baldrian P."/>
            <person name="Stursova M."/>
            <person name="Weitz H."/>
            <person name="Taylor A."/>
            <person name="Grigoriev I.V."/>
            <person name="Nagy L.G."/>
            <person name="Martin F."/>
            <person name="Kauserud H."/>
        </authorList>
    </citation>
    <scope>NUCLEOTIDE SEQUENCE</scope>
    <source>
        <strain evidence="3">CBHHK182m</strain>
    </source>
</reference>
<feature type="region of interest" description="Disordered" evidence="1">
    <location>
        <begin position="36"/>
        <end position="87"/>
    </location>
</feature>
<comment type="caution">
    <text evidence="3">The sequence shown here is derived from an EMBL/GenBank/DDBJ whole genome shotgun (WGS) entry which is preliminary data.</text>
</comment>
<proteinExistence type="predicted"/>
<protein>
    <submittedName>
        <fullName evidence="3">Uncharacterized protein</fullName>
    </submittedName>
</protein>
<feature type="chain" id="PRO_5042158870" evidence="2">
    <location>
        <begin position="24"/>
        <end position="417"/>
    </location>
</feature>
<dbReference type="AlphaFoldDB" id="A0AAD7K395"/>
<evidence type="ECO:0000256" key="1">
    <source>
        <dbReference type="SAM" id="MobiDB-lite"/>
    </source>
</evidence>